<protein>
    <submittedName>
        <fullName evidence="2">Uncharacterized protein</fullName>
    </submittedName>
</protein>
<name>A0A0B7C1S6_9EUPU</name>
<feature type="non-terminal residue" evidence="2">
    <location>
        <position position="1"/>
    </location>
</feature>
<proteinExistence type="predicted"/>
<accession>A0A0B7C1S6</accession>
<sequence>FDFTATPSLVFQTKHTVKNQSPEKFISSKNTNLQKSDIYRVGHSDLHQTGHSKINKSTSVILPDKNSLSQDRKSLSAHGKHSYT</sequence>
<gene>
    <name evidence="2" type="primary">ORF220541</name>
</gene>
<reference evidence="2" key="1">
    <citation type="submission" date="2014-12" db="EMBL/GenBank/DDBJ databases">
        <title>Insight into the proteome of Arion vulgaris.</title>
        <authorList>
            <person name="Aradska J."/>
            <person name="Bulat T."/>
            <person name="Smidak R."/>
            <person name="Sarate P."/>
            <person name="Gangsoo J."/>
            <person name="Sialana F."/>
            <person name="Bilban M."/>
            <person name="Lubec G."/>
        </authorList>
    </citation>
    <scope>NUCLEOTIDE SEQUENCE</scope>
    <source>
        <tissue evidence="2">Skin</tissue>
    </source>
</reference>
<evidence type="ECO:0000256" key="1">
    <source>
        <dbReference type="SAM" id="MobiDB-lite"/>
    </source>
</evidence>
<feature type="region of interest" description="Disordered" evidence="1">
    <location>
        <begin position="47"/>
        <end position="84"/>
    </location>
</feature>
<evidence type="ECO:0000313" key="2">
    <source>
        <dbReference type="EMBL" id="CEK99152.1"/>
    </source>
</evidence>
<feature type="compositionally biased region" description="Polar residues" evidence="1">
    <location>
        <begin position="49"/>
        <end position="60"/>
    </location>
</feature>
<feature type="non-terminal residue" evidence="2">
    <location>
        <position position="84"/>
    </location>
</feature>
<organism evidence="2">
    <name type="scientific">Arion vulgaris</name>
    <dbReference type="NCBI Taxonomy" id="1028688"/>
    <lineage>
        <taxon>Eukaryota</taxon>
        <taxon>Metazoa</taxon>
        <taxon>Spiralia</taxon>
        <taxon>Lophotrochozoa</taxon>
        <taxon>Mollusca</taxon>
        <taxon>Gastropoda</taxon>
        <taxon>Heterobranchia</taxon>
        <taxon>Euthyneura</taxon>
        <taxon>Panpulmonata</taxon>
        <taxon>Eupulmonata</taxon>
        <taxon>Stylommatophora</taxon>
        <taxon>Helicina</taxon>
        <taxon>Arionoidea</taxon>
        <taxon>Arionidae</taxon>
        <taxon>Arion</taxon>
    </lineage>
</organism>
<dbReference type="EMBL" id="HACG01052281">
    <property type="protein sequence ID" value="CEK99152.1"/>
    <property type="molecule type" value="Transcribed_RNA"/>
</dbReference>
<dbReference type="AlphaFoldDB" id="A0A0B7C1S6"/>